<evidence type="ECO:0008006" key="7">
    <source>
        <dbReference type="Google" id="ProtNLM"/>
    </source>
</evidence>
<dbReference type="PANTHER" id="PTHR13293:SF6">
    <property type="entry name" value="AKIRIN-RELATED"/>
    <property type="match status" value="1"/>
</dbReference>
<dbReference type="GO" id="GO:0005634">
    <property type="term" value="C:nucleus"/>
    <property type="evidence" value="ECO:0007669"/>
    <property type="project" value="UniProtKB-SubCell"/>
</dbReference>
<organism evidence="5">
    <name type="scientific">Oppiella nova</name>
    <dbReference type="NCBI Taxonomy" id="334625"/>
    <lineage>
        <taxon>Eukaryota</taxon>
        <taxon>Metazoa</taxon>
        <taxon>Ecdysozoa</taxon>
        <taxon>Arthropoda</taxon>
        <taxon>Chelicerata</taxon>
        <taxon>Arachnida</taxon>
        <taxon>Acari</taxon>
        <taxon>Acariformes</taxon>
        <taxon>Sarcoptiformes</taxon>
        <taxon>Oribatida</taxon>
        <taxon>Brachypylina</taxon>
        <taxon>Oppioidea</taxon>
        <taxon>Oppiidae</taxon>
        <taxon>Oppiella</taxon>
    </lineage>
</organism>
<dbReference type="GO" id="GO:0000785">
    <property type="term" value="C:chromatin"/>
    <property type="evidence" value="ECO:0007669"/>
    <property type="project" value="TreeGrafter"/>
</dbReference>
<feature type="compositionally biased region" description="Polar residues" evidence="4">
    <location>
        <begin position="15"/>
        <end position="25"/>
    </location>
</feature>
<evidence type="ECO:0000256" key="1">
    <source>
        <dbReference type="ARBA" id="ARBA00004123"/>
    </source>
</evidence>
<protein>
    <recommendedName>
        <fullName evidence="7">Akirin</fullName>
    </recommendedName>
</protein>
<dbReference type="GO" id="GO:0045089">
    <property type="term" value="P:positive regulation of innate immune response"/>
    <property type="evidence" value="ECO:0007669"/>
    <property type="project" value="TreeGrafter"/>
</dbReference>
<dbReference type="InterPro" id="IPR024132">
    <property type="entry name" value="Akirin"/>
</dbReference>
<keyword evidence="6" id="KW-1185">Reference proteome</keyword>
<dbReference type="EMBL" id="OC915230">
    <property type="protein sequence ID" value="CAD7639382.1"/>
    <property type="molecule type" value="Genomic_DNA"/>
</dbReference>
<evidence type="ECO:0000256" key="2">
    <source>
        <dbReference type="ARBA" id="ARBA00005625"/>
    </source>
</evidence>
<feature type="region of interest" description="Disordered" evidence="4">
    <location>
        <begin position="1"/>
        <end position="36"/>
    </location>
</feature>
<gene>
    <name evidence="5" type="ORF">ONB1V03_LOCUS1953</name>
</gene>
<reference evidence="5" key="1">
    <citation type="submission" date="2020-11" db="EMBL/GenBank/DDBJ databases">
        <authorList>
            <person name="Tran Van P."/>
        </authorList>
    </citation>
    <scope>NUCLEOTIDE SEQUENCE</scope>
</reference>
<evidence type="ECO:0000313" key="6">
    <source>
        <dbReference type="Proteomes" id="UP000728032"/>
    </source>
</evidence>
<name>A0A7R9LDF3_9ACAR</name>
<evidence type="ECO:0000256" key="4">
    <source>
        <dbReference type="SAM" id="MobiDB-lite"/>
    </source>
</evidence>
<proteinExistence type="inferred from homology"/>
<comment type="similarity">
    <text evidence="2">Belongs to the akirin family.</text>
</comment>
<dbReference type="OrthoDB" id="10039914at2759"/>
<dbReference type="PANTHER" id="PTHR13293">
    <property type="entry name" value="AKIRIN-RELATED"/>
    <property type="match status" value="1"/>
</dbReference>
<keyword evidence="3" id="KW-0539">Nucleus</keyword>
<dbReference type="GO" id="GO:0045944">
    <property type="term" value="P:positive regulation of transcription by RNA polymerase II"/>
    <property type="evidence" value="ECO:0007669"/>
    <property type="project" value="TreeGrafter"/>
</dbReference>
<comment type="subcellular location">
    <subcellularLocation>
        <location evidence="1">Nucleus</location>
    </subcellularLocation>
</comment>
<dbReference type="GO" id="GO:0003712">
    <property type="term" value="F:transcription coregulator activity"/>
    <property type="evidence" value="ECO:0007669"/>
    <property type="project" value="TreeGrafter"/>
</dbReference>
<evidence type="ECO:0000256" key="3">
    <source>
        <dbReference type="ARBA" id="ARBA00023242"/>
    </source>
</evidence>
<dbReference type="EMBL" id="CAJPVJ010000405">
    <property type="protein sequence ID" value="CAG2162357.1"/>
    <property type="molecule type" value="Genomic_DNA"/>
</dbReference>
<sequence length="206" mass="23289">MACATLKRPLEWTDPSMSPPSTAHNTGAKDSAHSYHQRAAKRRCLSTIMSPQMTDKSSHFGDVQPKLSSVKSVEQQLVVKVTPEHKSCCGRQRIVIKSSQSQNRISVIISYFETTGFSSPPHESQALSSTSIGLLSPTRRDAPLFTFRQVGLICERVLKERETQIRQEYDDVLNTKLAEQYETFVKFTYDQIQKRFEANSIPSYLS</sequence>
<evidence type="ECO:0000313" key="5">
    <source>
        <dbReference type="EMBL" id="CAD7639382.1"/>
    </source>
</evidence>
<dbReference type="Proteomes" id="UP000728032">
    <property type="component" value="Unassembled WGS sequence"/>
</dbReference>
<accession>A0A7R9LDF3</accession>
<dbReference type="AlphaFoldDB" id="A0A7R9LDF3"/>